<dbReference type="Gramene" id="TraesLDM7B03G04231970.1">
    <property type="protein sequence ID" value="TraesLDM7B03G04231970.1"/>
    <property type="gene ID" value="TraesLDM7B03G04231970"/>
</dbReference>
<dbReference type="Gramene" id="TraesCS7B02G390200.1">
    <property type="protein sequence ID" value="TraesCS7B02G390200.1"/>
    <property type="gene ID" value="TraesCS7B02G390200"/>
</dbReference>
<dbReference type="SMR" id="A0A3B6SRP2"/>
<evidence type="ECO:0008006" key="4">
    <source>
        <dbReference type="Google" id="ProtNLM"/>
    </source>
</evidence>
<dbReference type="Gramene" id="TraesARI7B03G04062170.1">
    <property type="protein sequence ID" value="TraesARI7B03G04062170.1"/>
    <property type="gene ID" value="TraesARI7B03G04062170"/>
</dbReference>
<feature type="chain" id="PRO_5043180902" description="Defensin" evidence="1">
    <location>
        <begin position="28"/>
        <end position="68"/>
    </location>
</feature>
<dbReference type="Proteomes" id="UP000019116">
    <property type="component" value="Chromosome 7B"/>
</dbReference>
<accession>A0A3B6SRP2</accession>
<dbReference type="Gramene" id="TraesLAC7B03G04173380.1">
    <property type="protein sequence ID" value="TraesLAC7B03G04173380.1"/>
    <property type="gene ID" value="TraesLAC7B03G04173380"/>
</dbReference>
<dbReference type="Gramene" id="TraesJUL7B03G04268970.1">
    <property type="protein sequence ID" value="TraesJUL7B03G04268970.1"/>
    <property type="gene ID" value="TraesJUL7B03G04268970"/>
</dbReference>
<dbReference type="Gramene" id="TraesCLE_scaffold_154916_01G000300.1">
    <property type="protein sequence ID" value="TraesCLE_scaffold_154916_01G000300.1"/>
    <property type="gene ID" value="TraesCLE_scaffold_154916_01G000300"/>
</dbReference>
<dbReference type="Gramene" id="TraesROB_scaffold_124350_01G000300.1">
    <property type="protein sequence ID" value="TraesROB_scaffold_124350_01G000300.1"/>
    <property type="gene ID" value="TraesROB_scaffold_124350_01G000300"/>
</dbReference>
<dbReference type="OMA" id="SSAQYMC"/>
<reference evidence="2" key="1">
    <citation type="submission" date="2018-08" db="EMBL/GenBank/DDBJ databases">
        <authorList>
            <person name="Rossello M."/>
        </authorList>
    </citation>
    <scope>NUCLEOTIDE SEQUENCE [LARGE SCALE GENOMIC DNA]</scope>
    <source>
        <strain evidence="2">cv. Chinese Spring</strain>
    </source>
</reference>
<dbReference type="Gramene" id="TraesCS7B03G1049500.1">
    <property type="protein sequence ID" value="TraesCS7B03G1049500.1.CDS"/>
    <property type="gene ID" value="TraesCS7B03G1049500"/>
</dbReference>
<proteinExistence type="predicted"/>
<dbReference type="OrthoDB" id="665214at2759"/>
<dbReference type="Gramene" id="TraesCAD_scaffold_113743_01G000300.1">
    <property type="protein sequence ID" value="TraesCAD_scaffold_113743_01G000300.1"/>
    <property type="gene ID" value="TraesCAD_scaffold_113743_01G000300"/>
</dbReference>
<reference evidence="2" key="2">
    <citation type="submission" date="2018-10" db="UniProtKB">
        <authorList>
            <consortium name="EnsemblPlants"/>
        </authorList>
    </citation>
    <scope>IDENTIFICATION</scope>
</reference>
<sequence>MAATFHSVICKILVIAMVCAALLFSSAQYMCMGKCADIPDCDNYCKTKGVYPKGGVCLPLHHYCCCYI</sequence>
<dbReference type="Gramene" id="TraesWEE_scaffold_131639_01G000300.1">
    <property type="protein sequence ID" value="TraesWEE_scaffold_131639_01G000300.1"/>
    <property type="gene ID" value="TraesWEE_scaffold_131639_01G000300"/>
</dbReference>
<organism evidence="2">
    <name type="scientific">Triticum aestivum</name>
    <name type="common">Wheat</name>
    <dbReference type="NCBI Taxonomy" id="4565"/>
    <lineage>
        <taxon>Eukaryota</taxon>
        <taxon>Viridiplantae</taxon>
        <taxon>Streptophyta</taxon>
        <taxon>Embryophyta</taxon>
        <taxon>Tracheophyta</taxon>
        <taxon>Spermatophyta</taxon>
        <taxon>Magnoliopsida</taxon>
        <taxon>Liliopsida</taxon>
        <taxon>Poales</taxon>
        <taxon>Poaceae</taxon>
        <taxon>BOP clade</taxon>
        <taxon>Pooideae</taxon>
        <taxon>Triticodae</taxon>
        <taxon>Triticeae</taxon>
        <taxon>Triticinae</taxon>
        <taxon>Triticum</taxon>
    </lineage>
</organism>
<evidence type="ECO:0000313" key="3">
    <source>
        <dbReference type="Proteomes" id="UP000019116"/>
    </source>
</evidence>
<dbReference type="AlphaFoldDB" id="A0A3B6SRP2"/>
<protein>
    <recommendedName>
        <fullName evidence="4">Defensin</fullName>
    </recommendedName>
</protein>
<dbReference type="EnsemblPlants" id="TraesCS7B02G390200.1">
    <property type="protein sequence ID" value="TraesCS7B02G390200.1"/>
    <property type="gene ID" value="TraesCS7B02G390200"/>
</dbReference>
<keyword evidence="1" id="KW-0732">Signal</keyword>
<feature type="signal peptide" evidence="1">
    <location>
        <begin position="1"/>
        <end position="27"/>
    </location>
</feature>
<name>A0A3B6SRP2_WHEAT</name>
<keyword evidence="3" id="KW-1185">Reference proteome</keyword>
<evidence type="ECO:0000256" key="1">
    <source>
        <dbReference type="SAM" id="SignalP"/>
    </source>
</evidence>
<dbReference type="Gramene" id="TraesRN7B0101056000.1">
    <property type="protein sequence ID" value="TraesRN7B0101056000.1"/>
    <property type="gene ID" value="TraesRN7B0101056000"/>
</dbReference>
<evidence type="ECO:0000313" key="2">
    <source>
        <dbReference type="EnsemblPlants" id="TraesCS7B02G390200.1"/>
    </source>
</evidence>